<dbReference type="RefSeq" id="WP_160118643.1">
    <property type="nucleotide sequence ID" value="NZ_BHXQ01000004.1"/>
</dbReference>
<comment type="caution">
    <text evidence="3">The sequence shown here is derived from an EMBL/GenBank/DDBJ whole genome shotgun (WGS) entry which is preliminary data.</text>
</comment>
<dbReference type="OrthoDB" id="9811239at2"/>
<feature type="domain" description="Glycosyltransferase subfamily 4-like N-terminal" evidence="2">
    <location>
        <begin position="76"/>
        <end position="163"/>
    </location>
</feature>
<organism evidence="3 4">
    <name type="scientific">Chryseotalea sanaruensis</name>
    <dbReference type="NCBI Taxonomy" id="2482724"/>
    <lineage>
        <taxon>Bacteria</taxon>
        <taxon>Pseudomonadati</taxon>
        <taxon>Bacteroidota</taxon>
        <taxon>Cytophagia</taxon>
        <taxon>Cytophagales</taxon>
        <taxon>Chryseotaleaceae</taxon>
        <taxon>Chryseotalea</taxon>
    </lineage>
</organism>
<evidence type="ECO:0000313" key="4">
    <source>
        <dbReference type="Proteomes" id="UP000288227"/>
    </source>
</evidence>
<proteinExistence type="predicted"/>
<dbReference type="GO" id="GO:0016757">
    <property type="term" value="F:glycosyltransferase activity"/>
    <property type="evidence" value="ECO:0007669"/>
    <property type="project" value="InterPro"/>
</dbReference>
<evidence type="ECO:0000313" key="3">
    <source>
        <dbReference type="EMBL" id="GCC52051.1"/>
    </source>
</evidence>
<name>A0A401UAZ6_9BACT</name>
<dbReference type="InterPro" id="IPR001296">
    <property type="entry name" value="Glyco_trans_1"/>
</dbReference>
<reference evidence="3 4" key="1">
    <citation type="submission" date="2018-11" db="EMBL/GenBank/DDBJ databases">
        <title>Chryseotalea sanarue gen. nov., sp., nov., a member of the family Cytophagaceae, isolated from a brackish lake in Hamamatsu Japan.</title>
        <authorList>
            <person name="Maejima Y."/>
            <person name="Iino T."/>
            <person name="Muraguchi Y."/>
            <person name="Fukuda K."/>
            <person name="Ohkuma M."/>
            <person name="Moriuchi R."/>
            <person name="Dohra H."/>
            <person name="Kimbara K."/>
            <person name="Shintani M."/>
        </authorList>
    </citation>
    <scope>NUCLEOTIDE SEQUENCE [LARGE SCALE GENOMIC DNA]</scope>
    <source>
        <strain evidence="3 4">Ys</strain>
    </source>
</reference>
<dbReference type="InterPro" id="IPR028098">
    <property type="entry name" value="Glyco_trans_4-like_N"/>
</dbReference>
<keyword evidence="4" id="KW-1185">Reference proteome</keyword>
<evidence type="ECO:0000259" key="1">
    <source>
        <dbReference type="Pfam" id="PF00534"/>
    </source>
</evidence>
<dbReference type="PANTHER" id="PTHR12526:SF627">
    <property type="entry name" value="D-RHAMNOSYLTRANSFERASE WBPZ"/>
    <property type="match status" value="1"/>
</dbReference>
<dbReference type="PANTHER" id="PTHR12526">
    <property type="entry name" value="GLYCOSYLTRANSFERASE"/>
    <property type="match status" value="1"/>
</dbReference>
<keyword evidence="3" id="KW-0808">Transferase</keyword>
<gene>
    <name evidence="3" type="ORF">SanaruYs_22830</name>
</gene>
<evidence type="ECO:0000259" key="2">
    <source>
        <dbReference type="Pfam" id="PF13439"/>
    </source>
</evidence>
<sequence length="384" mass="44344">MIKPKILIIENSTHVTGALKSIVRVASDLRLYYSFVFVLPSKSQGRQLIEKFDFELIYELPMKELSRKVSAILLYVPYLIVNSIKIRSIVKKEKIDLIHSNDLYNLTPVLYKLMGGDKPYFSHIRFLPNGFPPLLFRFWFLLHDKFAQRIIVVSNYLKNQLPLSPKVEWIPNELPIRETHNLMNDESRTSHSFLYLSNYIAGKGQNFALEAFAKIADQLPNWKLRFVGGDMGLKKNRLFKESLKERAFELGVSHKVEWIDFIEDTELEYKRADIALNFSESESFSITCLEALFYGAPLIATDCGGPAEIIDHNDTGLLTPNRDINAMSEAMLRLARDKNLRNKFRDDGRRRSRERFSIENTSYRLKTLYSLTLGESTKGLTSSL</sequence>
<dbReference type="Pfam" id="PF00534">
    <property type="entry name" value="Glycos_transf_1"/>
    <property type="match status" value="1"/>
</dbReference>
<dbReference type="CDD" id="cd03801">
    <property type="entry name" value="GT4_PimA-like"/>
    <property type="match status" value="1"/>
</dbReference>
<dbReference type="AlphaFoldDB" id="A0A401UAZ6"/>
<feature type="domain" description="Glycosyl transferase family 1" evidence="1">
    <location>
        <begin position="192"/>
        <end position="350"/>
    </location>
</feature>
<dbReference type="EMBL" id="BHXQ01000004">
    <property type="protein sequence ID" value="GCC52051.1"/>
    <property type="molecule type" value="Genomic_DNA"/>
</dbReference>
<accession>A0A401UAZ6</accession>
<dbReference type="Pfam" id="PF13439">
    <property type="entry name" value="Glyco_transf_4"/>
    <property type="match status" value="1"/>
</dbReference>
<dbReference type="Gene3D" id="3.40.50.2000">
    <property type="entry name" value="Glycogen Phosphorylase B"/>
    <property type="match status" value="2"/>
</dbReference>
<dbReference type="SUPFAM" id="SSF53756">
    <property type="entry name" value="UDP-Glycosyltransferase/glycogen phosphorylase"/>
    <property type="match status" value="1"/>
</dbReference>
<protein>
    <submittedName>
        <fullName evidence="3">Glycosyltransferase family 1 protein</fullName>
    </submittedName>
</protein>
<dbReference type="Proteomes" id="UP000288227">
    <property type="component" value="Unassembled WGS sequence"/>
</dbReference>